<dbReference type="Proteomes" id="UP000619295">
    <property type="component" value="Unassembled WGS sequence"/>
</dbReference>
<organism evidence="8 9">
    <name type="scientific">Bosea spartocytisi</name>
    <dbReference type="NCBI Taxonomy" id="2773451"/>
    <lineage>
        <taxon>Bacteria</taxon>
        <taxon>Pseudomonadati</taxon>
        <taxon>Pseudomonadota</taxon>
        <taxon>Alphaproteobacteria</taxon>
        <taxon>Hyphomicrobiales</taxon>
        <taxon>Boseaceae</taxon>
        <taxon>Bosea</taxon>
    </lineage>
</organism>
<dbReference type="InterPro" id="IPR005134">
    <property type="entry name" value="UPF0114"/>
</dbReference>
<comment type="similarity">
    <text evidence="2 7">Belongs to the UPF0114 family.</text>
</comment>
<gene>
    <name evidence="8" type="ORF">IED13_05490</name>
</gene>
<accession>A0A927HX81</accession>
<keyword evidence="4 7" id="KW-0812">Transmembrane</keyword>
<evidence type="ECO:0000313" key="8">
    <source>
        <dbReference type="EMBL" id="MBD3845140.1"/>
    </source>
</evidence>
<keyword evidence="3 7" id="KW-1003">Cell membrane</keyword>
<evidence type="ECO:0000256" key="6">
    <source>
        <dbReference type="ARBA" id="ARBA00023136"/>
    </source>
</evidence>
<dbReference type="Pfam" id="PF03350">
    <property type="entry name" value="UPF0114"/>
    <property type="match status" value="1"/>
</dbReference>
<feature type="transmembrane region" description="Helical" evidence="7">
    <location>
        <begin position="112"/>
        <end position="129"/>
    </location>
</feature>
<feature type="transmembrane region" description="Helical" evidence="7">
    <location>
        <begin position="63"/>
        <end position="84"/>
    </location>
</feature>
<dbReference type="EMBL" id="JACXWY010000003">
    <property type="protein sequence ID" value="MBD3845140.1"/>
    <property type="molecule type" value="Genomic_DNA"/>
</dbReference>
<evidence type="ECO:0000256" key="5">
    <source>
        <dbReference type="ARBA" id="ARBA00022989"/>
    </source>
</evidence>
<evidence type="ECO:0000256" key="3">
    <source>
        <dbReference type="ARBA" id="ARBA00022475"/>
    </source>
</evidence>
<comment type="subcellular location">
    <subcellularLocation>
        <location evidence="1 7">Cell membrane</location>
        <topology evidence="1 7">Multi-pass membrane protein</topology>
    </subcellularLocation>
</comment>
<protein>
    <recommendedName>
        <fullName evidence="7">UPF0114 protein IED13_05490</fullName>
    </recommendedName>
</protein>
<proteinExistence type="inferred from homology"/>
<dbReference type="AlphaFoldDB" id="A0A927HX81"/>
<evidence type="ECO:0000256" key="2">
    <source>
        <dbReference type="ARBA" id="ARBA00005774"/>
    </source>
</evidence>
<sequence length="171" mass="18774">MNRLRLTLEAIIANSRWFLAPFLLGLILTLAALLFNFALKLFDFFTSARMSDPSEIIVGSLKLVDIALTANLIVIVICSSYENFLAPIDVQQRPAWPTSLANVGFSGLKQRLLASIVAIAAVNVLEWFLDIENSADSTKLGWLIAIMLGFALTMLLMAIADRVGEAEPPKH</sequence>
<feature type="transmembrane region" description="Helical" evidence="7">
    <location>
        <begin position="141"/>
        <end position="160"/>
    </location>
</feature>
<keyword evidence="9" id="KW-1185">Reference proteome</keyword>
<dbReference type="GO" id="GO:0005886">
    <property type="term" value="C:plasma membrane"/>
    <property type="evidence" value="ECO:0007669"/>
    <property type="project" value="UniProtKB-SubCell"/>
</dbReference>
<dbReference type="InterPro" id="IPR020761">
    <property type="entry name" value="UPF0114_bac"/>
</dbReference>
<keyword evidence="5 7" id="KW-1133">Transmembrane helix</keyword>
<evidence type="ECO:0000313" key="9">
    <source>
        <dbReference type="Proteomes" id="UP000619295"/>
    </source>
</evidence>
<evidence type="ECO:0000256" key="1">
    <source>
        <dbReference type="ARBA" id="ARBA00004651"/>
    </source>
</evidence>
<reference evidence="8" key="1">
    <citation type="submission" date="2020-09" db="EMBL/GenBank/DDBJ databases">
        <title>Bosea spartocytisi sp. nov. a root nodule endophyte of Spartocytisus supranubius in the high mountain ecosystem fo the Teide National Park (Canary Islands, Spain).</title>
        <authorList>
            <person name="Pulido-Suarez L."/>
            <person name="Peix A."/>
            <person name="Igual J.M."/>
            <person name="Socas-Perez N."/>
            <person name="Velazquez E."/>
            <person name="Flores-Felix J.D."/>
            <person name="Leon-Barrios M."/>
        </authorList>
    </citation>
    <scope>NUCLEOTIDE SEQUENCE</scope>
    <source>
        <strain evidence="8">SSUT16</strain>
    </source>
</reference>
<dbReference type="PANTHER" id="PTHR38596:SF1">
    <property type="entry name" value="UPF0114 PROTEIN YQHA"/>
    <property type="match status" value="1"/>
</dbReference>
<feature type="transmembrane region" description="Helical" evidence="7">
    <location>
        <begin position="20"/>
        <end position="42"/>
    </location>
</feature>
<name>A0A927HX81_9HYPH</name>
<dbReference type="HAMAP" id="MF_00143">
    <property type="entry name" value="UPF0114"/>
    <property type="match status" value="1"/>
</dbReference>
<evidence type="ECO:0000256" key="4">
    <source>
        <dbReference type="ARBA" id="ARBA00022692"/>
    </source>
</evidence>
<evidence type="ECO:0000256" key="7">
    <source>
        <dbReference type="HAMAP-Rule" id="MF_00143"/>
    </source>
</evidence>
<dbReference type="RefSeq" id="WP_051988187.1">
    <property type="nucleotide sequence ID" value="NZ_JACXWY010000003.1"/>
</dbReference>
<keyword evidence="6 7" id="KW-0472">Membrane</keyword>
<dbReference type="PANTHER" id="PTHR38596">
    <property type="entry name" value="UPF0114 PROTEIN YQHA"/>
    <property type="match status" value="1"/>
</dbReference>
<comment type="caution">
    <text evidence="8">The sequence shown here is derived from an EMBL/GenBank/DDBJ whole genome shotgun (WGS) entry which is preliminary data.</text>
</comment>